<dbReference type="Pfam" id="PF12822">
    <property type="entry name" value="ECF_trnsprt"/>
    <property type="match status" value="1"/>
</dbReference>
<name>W1U0K6_9FIRM</name>
<proteinExistence type="predicted"/>
<protein>
    <submittedName>
        <fullName evidence="3">Membrane family protein</fullName>
    </submittedName>
</protein>
<dbReference type="Gene3D" id="1.10.1760.20">
    <property type="match status" value="1"/>
</dbReference>
<evidence type="ECO:0000313" key="4">
    <source>
        <dbReference type="Proteomes" id="UP000018840"/>
    </source>
</evidence>
<evidence type="ECO:0000313" key="3">
    <source>
        <dbReference type="EMBL" id="ETI87327.1"/>
    </source>
</evidence>
<keyword evidence="2" id="KW-1133">Transmembrane helix</keyword>
<dbReference type="PATRIC" id="fig|1403945.3.peg.411"/>
<sequence>MENWQKDPAADKPRTTEVTSPINDLQADSQVAERPADERPNVAPPTKRSFMTVRQLVITGLLGGITALLGLTGYGFIHLIYMKATILHIPTIIGGIVEGPRVGMMTGLIFGCFSLFQNIVAPTLMSIVFLNPLISVLPRVLLGLIAYLVYRAMPGAQAVKIAVSALVTSMMNTIMVMGLTYILYAKEFAEMRHVPLDQVVNIIIGICIANGIPEAIGAAVIVTPIVLVLLKTRKPTRRQA</sequence>
<dbReference type="AlphaFoldDB" id="W1U0K6"/>
<feature type="transmembrane region" description="Helical" evidence="2">
    <location>
        <begin position="127"/>
        <end position="149"/>
    </location>
</feature>
<gene>
    <name evidence="3" type="ORF">Q612_NSC00229G0005</name>
</gene>
<dbReference type="InterPro" id="IPR024529">
    <property type="entry name" value="ECF_trnsprt_substrate-spec"/>
</dbReference>
<comment type="caution">
    <text evidence="3">The sequence shown here is derived from an EMBL/GenBank/DDBJ whole genome shotgun (WGS) entry which is preliminary data.</text>
</comment>
<dbReference type="RefSeq" id="WP_024048202.1">
    <property type="nucleotide sequence ID" value="NZ_AZMC01000229.1"/>
</dbReference>
<organism evidence="3 4">
    <name type="scientific">Negativicoccus succinicivorans DORA_17_25</name>
    <dbReference type="NCBI Taxonomy" id="1403945"/>
    <lineage>
        <taxon>Bacteria</taxon>
        <taxon>Bacillati</taxon>
        <taxon>Bacillota</taxon>
        <taxon>Negativicutes</taxon>
        <taxon>Veillonellales</taxon>
        <taxon>Veillonellaceae</taxon>
        <taxon>Negativicoccus</taxon>
    </lineage>
</organism>
<reference evidence="3 4" key="1">
    <citation type="submission" date="2013-12" db="EMBL/GenBank/DDBJ databases">
        <title>A Varibaculum cambriense genome reconstructed from a premature infant gut community with otherwise low bacterial novelty that shifts toward anaerobic metabolism during the third week of life.</title>
        <authorList>
            <person name="Brown C.T."/>
            <person name="Sharon I."/>
            <person name="Thomas B.C."/>
            <person name="Castelle C.J."/>
            <person name="Morowitz M.J."/>
            <person name="Banfield J.F."/>
        </authorList>
    </citation>
    <scope>NUCLEOTIDE SEQUENCE [LARGE SCALE GENOMIC DNA]</scope>
    <source>
        <strain evidence="4">DORA_17_25</strain>
    </source>
</reference>
<feature type="transmembrane region" description="Helical" evidence="2">
    <location>
        <begin position="161"/>
        <end position="182"/>
    </location>
</feature>
<dbReference type="Proteomes" id="UP000018840">
    <property type="component" value="Unassembled WGS sequence"/>
</dbReference>
<dbReference type="GO" id="GO:0022857">
    <property type="term" value="F:transmembrane transporter activity"/>
    <property type="evidence" value="ECO:0007669"/>
    <property type="project" value="InterPro"/>
</dbReference>
<keyword evidence="2" id="KW-0472">Membrane</keyword>
<evidence type="ECO:0000256" key="2">
    <source>
        <dbReference type="SAM" id="Phobius"/>
    </source>
</evidence>
<accession>W1U0K6</accession>
<feature type="compositionally biased region" description="Polar residues" evidence="1">
    <location>
        <begin position="16"/>
        <end position="29"/>
    </location>
</feature>
<feature type="region of interest" description="Disordered" evidence="1">
    <location>
        <begin position="1"/>
        <end position="45"/>
    </location>
</feature>
<feature type="compositionally biased region" description="Basic and acidic residues" evidence="1">
    <location>
        <begin position="1"/>
        <end position="15"/>
    </location>
</feature>
<evidence type="ECO:0000256" key="1">
    <source>
        <dbReference type="SAM" id="MobiDB-lite"/>
    </source>
</evidence>
<feature type="transmembrane region" description="Helical" evidence="2">
    <location>
        <begin position="56"/>
        <end position="81"/>
    </location>
</feature>
<keyword evidence="2" id="KW-0812">Transmembrane</keyword>
<dbReference type="EMBL" id="AZMC01000229">
    <property type="protein sequence ID" value="ETI87327.1"/>
    <property type="molecule type" value="Genomic_DNA"/>
</dbReference>
<feature type="transmembrane region" description="Helical" evidence="2">
    <location>
        <begin position="202"/>
        <end position="230"/>
    </location>
</feature>